<dbReference type="PROSITE" id="PS51450">
    <property type="entry name" value="LRR"/>
    <property type="match status" value="2"/>
</dbReference>
<evidence type="ECO:0000256" key="3">
    <source>
        <dbReference type="ARBA" id="ARBA00022737"/>
    </source>
</evidence>
<dbReference type="GO" id="GO:0035556">
    <property type="term" value="P:intracellular signal transduction"/>
    <property type="evidence" value="ECO:0000318"/>
    <property type="project" value="GO_Central"/>
</dbReference>
<dbReference type="PANTHER" id="PTHR48051">
    <property type="match status" value="1"/>
</dbReference>
<feature type="compositionally biased region" description="Gly residues" evidence="4">
    <location>
        <begin position="686"/>
        <end position="702"/>
    </location>
</feature>
<protein>
    <submittedName>
        <fullName evidence="5">Uncharacterized protein</fullName>
    </submittedName>
</protein>
<dbReference type="EMBL" id="CM008967">
    <property type="protein sequence ID" value="PNW81494.1"/>
    <property type="molecule type" value="Genomic_DNA"/>
</dbReference>
<sequence>MDHADLNQALETGELNLSARQLQGVPDLVFTCCGLHVLNLSANSISSLPSTLVQLRSLTDLDLSFNQLRELPECLGALTGLVSLRAQYNQIERVHPGAVSRLGDCLEELVLADNSLSCLPPEIGCLSRLRHLDLRFNPRLAGLPPQLGRLAGSLLRLGVEGCPLGEADTAGAEGQLHESGIRPASATPGRKQLQQFYRVLQQVAAQAEAEVQATGVPAPGAAGGRACQALQAVLQHLQRVGELTGQRPTSAAAARSHAHVSGVCAKLADGPSGAAQVLGGTVHPGMAATQDKDLGTRPKEMACSKPSPASANQVSKRVEVLTLGNTGVDGHDPASLRSGSGRMARPGHLQPLNTQLGPGVAHAAAAATVPRSPLTDLRNSHADLELSYDDDDDEGGRAGGPGINIVGDGAGAAPPLSPGPLSPGMSGAMGDGTSSAMSRALEELADLPPAAAAAMYRSLDMVAAGVQEMREGRPLSRGGTAATLGLPAGMPRPSISSQGHRRPGSSWLRPGTSAGSSMGRYGEAYRPGTASASAGHTNTAQGPRQVSASAEPLTGAMALLASAGMGQSHGSRAGDVRRPASSDAAGSSAAPAGGVDSCGLALGAMAPITFPLASGVRGMLRNSSRGSSRGGQEGGLVGTPVGDASPGARPAGLPTGRSVGEEAKSATQGQGVHVPVGSAGSWSGRPAGGPDGGDGGGSGGGSDADRLGAALDQLDVVRRLLAARNPHLLEALDQEVFLEGEEGAAKAPGEEAT</sequence>
<dbReference type="InterPro" id="IPR003591">
    <property type="entry name" value="Leu-rich_rpt_typical-subtyp"/>
</dbReference>
<dbReference type="SUPFAM" id="SSF52058">
    <property type="entry name" value="L domain-like"/>
    <property type="match status" value="1"/>
</dbReference>
<keyword evidence="3" id="KW-0677">Repeat</keyword>
<feature type="compositionally biased region" description="Low complexity" evidence="4">
    <location>
        <begin position="478"/>
        <end position="489"/>
    </location>
</feature>
<dbReference type="AlphaFoldDB" id="A0A2K3DLT6"/>
<comment type="subcellular location">
    <subcellularLocation>
        <location evidence="1">Cytoplasm</location>
        <location evidence="1">Cytoskeleton</location>
        <location evidence="1">Cilium axoneme</location>
    </subcellularLocation>
</comment>
<dbReference type="OrthoDB" id="545484at2759"/>
<dbReference type="RefSeq" id="XP_042923267.1">
    <property type="nucleotide sequence ID" value="XM_043062561.1"/>
</dbReference>
<name>A0A2K3DLT6_CHLRE</name>
<accession>A0A2K3DLT6</accession>
<reference evidence="5 6" key="1">
    <citation type="journal article" date="2007" name="Science">
        <title>The Chlamydomonas genome reveals the evolution of key animal and plant functions.</title>
        <authorList>
            <person name="Merchant S.S."/>
            <person name="Prochnik S.E."/>
            <person name="Vallon O."/>
            <person name="Harris E.H."/>
            <person name="Karpowicz S.J."/>
            <person name="Witman G.B."/>
            <person name="Terry A."/>
            <person name="Salamov A."/>
            <person name="Fritz-Laylin L.K."/>
            <person name="Marechal-Drouard L."/>
            <person name="Marshall W.F."/>
            <person name="Qu L.H."/>
            <person name="Nelson D.R."/>
            <person name="Sanderfoot A.A."/>
            <person name="Spalding M.H."/>
            <person name="Kapitonov V.V."/>
            <person name="Ren Q."/>
            <person name="Ferris P."/>
            <person name="Lindquist E."/>
            <person name="Shapiro H."/>
            <person name="Lucas S.M."/>
            <person name="Grimwood J."/>
            <person name="Schmutz J."/>
            <person name="Cardol P."/>
            <person name="Cerutti H."/>
            <person name="Chanfreau G."/>
            <person name="Chen C.L."/>
            <person name="Cognat V."/>
            <person name="Croft M.T."/>
            <person name="Dent R."/>
            <person name="Dutcher S."/>
            <person name="Fernandez E."/>
            <person name="Fukuzawa H."/>
            <person name="Gonzalez-Ballester D."/>
            <person name="Gonzalez-Halphen D."/>
            <person name="Hallmann A."/>
            <person name="Hanikenne M."/>
            <person name="Hippler M."/>
            <person name="Inwood W."/>
            <person name="Jabbari K."/>
            <person name="Kalanon M."/>
            <person name="Kuras R."/>
            <person name="Lefebvre P.A."/>
            <person name="Lemaire S.D."/>
            <person name="Lobanov A.V."/>
            <person name="Lohr M."/>
            <person name="Manuell A."/>
            <person name="Meier I."/>
            <person name="Mets L."/>
            <person name="Mittag M."/>
            <person name="Mittelmeier T."/>
            <person name="Moroney J.V."/>
            <person name="Moseley J."/>
            <person name="Napoli C."/>
            <person name="Nedelcu A.M."/>
            <person name="Niyogi K."/>
            <person name="Novoselov S.V."/>
            <person name="Paulsen I.T."/>
            <person name="Pazour G."/>
            <person name="Purton S."/>
            <person name="Ral J.P."/>
            <person name="Riano-Pachon D.M."/>
            <person name="Riekhof W."/>
            <person name="Rymarquis L."/>
            <person name="Schroda M."/>
            <person name="Stern D."/>
            <person name="Umen J."/>
            <person name="Willows R."/>
            <person name="Wilson N."/>
            <person name="Zimmer S.L."/>
            <person name="Allmer J."/>
            <person name="Balk J."/>
            <person name="Bisova K."/>
            <person name="Chen C.J."/>
            <person name="Elias M."/>
            <person name="Gendler K."/>
            <person name="Hauser C."/>
            <person name="Lamb M.R."/>
            <person name="Ledford H."/>
            <person name="Long J.C."/>
            <person name="Minagawa J."/>
            <person name="Page M.D."/>
            <person name="Pan J."/>
            <person name="Pootakham W."/>
            <person name="Roje S."/>
            <person name="Rose A."/>
            <person name="Stahlberg E."/>
            <person name="Terauchi A.M."/>
            <person name="Yang P."/>
            <person name="Ball S."/>
            <person name="Bowler C."/>
            <person name="Dieckmann C.L."/>
            <person name="Gladyshev V.N."/>
            <person name="Green P."/>
            <person name="Jorgensen R."/>
            <person name="Mayfield S."/>
            <person name="Mueller-Roeber B."/>
            <person name="Rajamani S."/>
            <person name="Sayre R.T."/>
            <person name="Brokstein P."/>
            <person name="Dubchak I."/>
            <person name="Goodstein D."/>
            <person name="Hornick L."/>
            <person name="Huang Y.W."/>
            <person name="Jhaveri J."/>
            <person name="Luo Y."/>
            <person name="Martinez D."/>
            <person name="Ngau W.C."/>
            <person name="Otillar B."/>
            <person name="Poliakov A."/>
            <person name="Porter A."/>
            <person name="Szajkowski L."/>
            <person name="Werner G."/>
            <person name="Zhou K."/>
            <person name="Grigoriev I.V."/>
            <person name="Rokhsar D.S."/>
            <person name="Grossman A.R."/>
        </authorList>
    </citation>
    <scope>NUCLEOTIDE SEQUENCE [LARGE SCALE GENOMIC DNA]</scope>
    <source>
        <strain evidence="6">CC-503</strain>
    </source>
</reference>
<feature type="region of interest" description="Disordered" evidence="4">
    <location>
        <begin position="472"/>
        <end position="547"/>
    </location>
</feature>
<dbReference type="InParanoid" id="A0A2K3DLT6"/>
<feature type="compositionally biased region" description="Low complexity" evidence="4">
    <location>
        <begin position="581"/>
        <end position="593"/>
    </location>
</feature>
<dbReference type="Gramene" id="PNW81494">
    <property type="protein sequence ID" value="PNW81494"/>
    <property type="gene ID" value="CHLRE_06g248900v5"/>
</dbReference>
<keyword evidence="2" id="KW-0433">Leucine-rich repeat</keyword>
<dbReference type="PANTHER" id="PTHR48051:SF1">
    <property type="entry name" value="RAS SUPPRESSOR PROTEIN 1"/>
    <property type="match status" value="1"/>
</dbReference>
<dbReference type="InterPro" id="IPR032675">
    <property type="entry name" value="LRR_dom_sf"/>
</dbReference>
<dbReference type="InterPro" id="IPR001611">
    <property type="entry name" value="Leu-rich_rpt"/>
</dbReference>
<evidence type="ECO:0000313" key="6">
    <source>
        <dbReference type="Proteomes" id="UP000006906"/>
    </source>
</evidence>
<gene>
    <name evidence="5" type="ORF">CHLRE_06g248900v5</name>
</gene>
<feature type="compositionally biased region" description="Gly residues" evidence="4">
    <location>
        <begin position="628"/>
        <end position="637"/>
    </location>
</feature>
<dbReference type="Gene3D" id="3.80.10.10">
    <property type="entry name" value="Ribonuclease Inhibitor"/>
    <property type="match status" value="1"/>
</dbReference>
<dbReference type="KEGG" id="cre:CHLRE_06g248900v5"/>
<proteinExistence type="predicted"/>
<evidence type="ECO:0000313" key="5">
    <source>
        <dbReference type="EMBL" id="PNW81494.1"/>
    </source>
</evidence>
<dbReference type="SMART" id="SM00369">
    <property type="entry name" value="LRR_TYP"/>
    <property type="match status" value="5"/>
</dbReference>
<keyword evidence="6" id="KW-1185">Reference proteome</keyword>
<dbReference type="InterPro" id="IPR050216">
    <property type="entry name" value="LRR_domain-containing"/>
</dbReference>
<dbReference type="STRING" id="3055.A0A2K3DLT6"/>
<dbReference type="GeneID" id="66053516"/>
<organism evidence="5 6">
    <name type="scientific">Chlamydomonas reinhardtii</name>
    <name type="common">Chlamydomonas smithii</name>
    <dbReference type="NCBI Taxonomy" id="3055"/>
    <lineage>
        <taxon>Eukaryota</taxon>
        <taxon>Viridiplantae</taxon>
        <taxon>Chlorophyta</taxon>
        <taxon>core chlorophytes</taxon>
        <taxon>Chlorophyceae</taxon>
        <taxon>CS clade</taxon>
        <taxon>Chlamydomonadales</taxon>
        <taxon>Chlamydomonadaceae</taxon>
        <taxon>Chlamydomonas</taxon>
    </lineage>
</organism>
<feature type="region of interest" description="Disordered" evidence="4">
    <location>
        <begin position="621"/>
        <end position="706"/>
    </location>
</feature>
<feature type="region of interest" description="Disordered" evidence="4">
    <location>
        <begin position="564"/>
        <end position="593"/>
    </location>
</feature>
<dbReference type="GO" id="GO:0005930">
    <property type="term" value="C:axoneme"/>
    <property type="evidence" value="ECO:0007669"/>
    <property type="project" value="UniProtKB-SubCell"/>
</dbReference>
<feature type="compositionally biased region" description="Polar residues" evidence="4">
    <location>
        <begin position="530"/>
        <end position="547"/>
    </location>
</feature>
<dbReference type="Proteomes" id="UP000006906">
    <property type="component" value="Chromosome 6"/>
</dbReference>
<evidence type="ECO:0000256" key="2">
    <source>
        <dbReference type="ARBA" id="ARBA00022614"/>
    </source>
</evidence>
<evidence type="ECO:0000256" key="4">
    <source>
        <dbReference type="SAM" id="MobiDB-lite"/>
    </source>
</evidence>
<evidence type="ECO:0000256" key="1">
    <source>
        <dbReference type="ARBA" id="ARBA00004430"/>
    </source>
</evidence>
<dbReference type="OMA" id="SHSEMPR"/>
<dbReference type="Pfam" id="PF13855">
    <property type="entry name" value="LRR_8"/>
    <property type="match status" value="1"/>
</dbReference>